<dbReference type="InterPro" id="IPR004575">
    <property type="entry name" value="MAT1/Tfb3"/>
</dbReference>
<evidence type="ECO:0000256" key="8">
    <source>
        <dbReference type="ARBA" id="ARBA00033277"/>
    </source>
</evidence>
<keyword evidence="3" id="KW-0479">Metal-binding</keyword>
<evidence type="ECO:0000256" key="1">
    <source>
        <dbReference type="ARBA" id="ARBA00004123"/>
    </source>
</evidence>
<dbReference type="SUPFAM" id="SSF57850">
    <property type="entry name" value="RING/U-box"/>
    <property type="match status" value="1"/>
</dbReference>
<evidence type="ECO:0000256" key="4">
    <source>
        <dbReference type="ARBA" id="ARBA00022771"/>
    </source>
</evidence>
<dbReference type="GO" id="GO:0008270">
    <property type="term" value="F:zinc ion binding"/>
    <property type="evidence" value="ECO:0007669"/>
    <property type="project" value="UniProtKB-KW"/>
</dbReference>
<dbReference type="EMBL" id="VNKQ01000018">
    <property type="protein sequence ID" value="KAG0645424.1"/>
    <property type="molecule type" value="Genomic_DNA"/>
</dbReference>
<evidence type="ECO:0000256" key="5">
    <source>
        <dbReference type="ARBA" id="ARBA00022833"/>
    </source>
</evidence>
<dbReference type="FunFam" id="3.30.40.10:FF:000037">
    <property type="entry name" value="Cdk-activating kinase assembly factor MAT1, centre"/>
    <property type="match status" value="1"/>
</dbReference>
<keyword evidence="13" id="KW-1185">Reference proteome</keyword>
<comment type="caution">
    <text evidence="12">The sequence shown here is derived from an EMBL/GenBank/DDBJ whole genome shotgun (WGS) entry which is preliminary data.</text>
</comment>
<dbReference type="OrthoDB" id="5963at2759"/>
<dbReference type="PANTHER" id="PTHR12683:SF13">
    <property type="entry name" value="CDK-ACTIVATING KINASE ASSEMBLY FACTOR MAT1"/>
    <property type="match status" value="1"/>
</dbReference>
<evidence type="ECO:0000259" key="11">
    <source>
        <dbReference type="PROSITE" id="PS50089"/>
    </source>
</evidence>
<sequence length="360" mass="41403">MSRLAKPSSLEDPTKDICPVCKSNRYLNPSLQFLINPECYHRMCSTCVDRIFTSGPASCPVPHCGKTLRKKGFHAAFFGDLKIEREVDVRKRVGKVFNRRQDEFETLLDWNNYLEEVEGLVFDIVEGSPKTRAQAEERLKQYREGNEAEIEENRLAALDETEQQRRREKSERDALRQRRLAELREEEEVKMDVAQSKREVLNRLANEDIDAETITKQAQKVILKKTSARRNLADQEASVRESLTIRGLKKKEAPVKEEPYDAFGGMNMEPTKYVLQHHYDHEWLDKTTSGPLHTVGGWDVHDYYARTMFEAFSGLGVFIEDEVADREPVSTAAGTVAATDRVAPKIKFKQKIKMESDDVF</sequence>
<evidence type="ECO:0000313" key="12">
    <source>
        <dbReference type="EMBL" id="KAG0645424.1"/>
    </source>
</evidence>
<proteinExistence type="predicted"/>
<accession>A0A9P6VDZ6</accession>
<dbReference type="NCBIfam" id="TIGR00570">
    <property type="entry name" value="cdk7"/>
    <property type="match status" value="1"/>
</dbReference>
<name>A0A9P6VDZ6_9HELO</name>
<dbReference type="PANTHER" id="PTHR12683">
    <property type="entry name" value="CDK-ACTIVATING KINASE ASSEMBLY FACTOR MAT1"/>
    <property type="match status" value="1"/>
</dbReference>
<dbReference type="GO" id="GO:0070985">
    <property type="term" value="C:transcription factor TFIIK complex"/>
    <property type="evidence" value="ECO:0007669"/>
    <property type="project" value="UniProtKB-ARBA"/>
</dbReference>
<keyword evidence="5" id="KW-0862">Zinc</keyword>
<dbReference type="GO" id="GO:0006357">
    <property type="term" value="P:regulation of transcription by RNA polymerase II"/>
    <property type="evidence" value="ECO:0007669"/>
    <property type="project" value="TreeGrafter"/>
</dbReference>
<dbReference type="PROSITE" id="PS00518">
    <property type="entry name" value="ZF_RING_1"/>
    <property type="match status" value="1"/>
</dbReference>
<reference evidence="12" key="1">
    <citation type="submission" date="2019-07" db="EMBL/GenBank/DDBJ databases">
        <title>Hyphodiscus hymeniophilus genome sequencing and assembly.</title>
        <authorList>
            <person name="Kramer G."/>
            <person name="Nodwell J."/>
        </authorList>
    </citation>
    <scope>NUCLEOTIDE SEQUENCE</scope>
    <source>
        <strain evidence="12">ATCC 34498</strain>
    </source>
</reference>
<keyword evidence="10" id="KW-0175">Coiled coil</keyword>
<evidence type="ECO:0000256" key="2">
    <source>
        <dbReference type="ARBA" id="ARBA00022257"/>
    </source>
</evidence>
<dbReference type="InterPro" id="IPR013083">
    <property type="entry name" value="Znf_RING/FYVE/PHD"/>
</dbReference>
<feature type="domain" description="RING-type" evidence="11">
    <location>
        <begin position="18"/>
        <end position="63"/>
    </location>
</feature>
<evidence type="ECO:0000256" key="6">
    <source>
        <dbReference type="ARBA" id="ARBA00023242"/>
    </source>
</evidence>
<evidence type="ECO:0000256" key="10">
    <source>
        <dbReference type="SAM" id="Coils"/>
    </source>
</evidence>
<dbReference type="AlphaFoldDB" id="A0A9P6VDZ6"/>
<evidence type="ECO:0000256" key="9">
    <source>
        <dbReference type="PROSITE-ProRule" id="PRU00175"/>
    </source>
</evidence>
<dbReference type="Gene3D" id="3.30.40.10">
    <property type="entry name" value="Zinc/RING finger domain, C3HC4 (zinc finger)"/>
    <property type="match status" value="1"/>
</dbReference>
<dbReference type="Pfam" id="PF06391">
    <property type="entry name" value="MAT1"/>
    <property type="match status" value="1"/>
</dbReference>
<dbReference type="GO" id="GO:0061575">
    <property type="term" value="F:cyclin-dependent protein serine/threonine kinase activator activity"/>
    <property type="evidence" value="ECO:0007669"/>
    <property type="project" value="InterPro"/>
</dbReference>
<protein>
    <recommendedName>
        <fullName evidence="2">RNA polymerase II transcription factor B subunit 3</fullName>
    </recommendedName>
    <alternativeName>
        <fullName evidence="8">RNA polymerase II transcription factor B 38 kDa subunit</fullName>
    </alternativeName>
    <alternativeName>
        <fullName evidence="7">RNA polymerase II transcription factor B p38 subunit</fullName>
    </alternativeName>
</protein>
<evidence type="ECO:0000313" key="13">
    <source>
        <dbReference type="Proteomes" id="UP000785200"/>
    </source>
</evidence>
<feature type="coiled-coil region" evidence="10">
    <location>
        <begin position="132"/>
        <end position="204"/>
    </location>
</feature>
<dbReference type="Proteomes" id="UP000785200">
    <property type="component" value="Unassembled WGS sequence"/>
</dbReference>
<keyword evidence="4 9" id="KW-0863">Zinc-finger</keyword>
<dbReference type="InterPro" id="IPR001841">
    <property type="entry name" value="Znf_RING"/>
</dbReference>
<dbReference type="PROSITE" id="PS50089">
    <property type="entry name" value="ZF_RING_2"/>
    <property type="match status" value="1"/>
</dbReference>
<evidence type="ECO:0000256" key="3">
    <source>
        <dbReference type="ARBA" id="ARBA00022723"/>
    </source>
</evidence>
<dbReference type="CDD" id="cd16573">
    <property type="entry name" value="RING-HC_TFB3-like"/>
    <property type="match status" value="1"/>
</dbReference>
<dbReference type="GO" id="GO:0006289">
    <property type="term" value="P:nucleotide-excision repair"/>
    <property type="evidence" value="ECO:0007669"/>
    <property type="project" value="InterPro"/>
</dbReference>
<organism evidence="12 13">
    <name type="scientific">Hyphodiscus hymeniophilus</name>
    <dbReference type="NCBI Taxonomy" id="353542"/>
    <lineage>
        <taxon>Eukaryota</taxon>
        <taxon>Fungi</taxon>
        <taxon>Dikarya</taxon>
        <taxon>Ascomycota</taxon>
        <taxon>Pezizomycotina</taxon>
        <taxon>Leotiomycetes</taxon>
        <taxon>Helotiales</taxon>
        <taxon>Hyphodiscaceae</taxon>
        <taxon>Hyphodiscus</taxon>
    </lineage>
</organism>
<gene>
    <name evidence="12" type="ORF">D0Z07_8471</name>
</gene>
<dbReference type="InterPro" id="IPR015877">
    <property type="entry name" value="MAT1_centre"/>
</dbReference>
<dbReference type="InterPro" id="IPR017907">
    <property type="entry name" value="Znf_RING_CS"/>
</dbReference>
<comment type="subcellular location">
    <subcellularLocation>
        <location evidence="1">Nucleus</location>
    </subcellularLocation>
</comment>
<dbReference type="Pfam" id="PF17121">
    <property type="entry name" value="zf-C3HC4_5"/>
    <property type="match status" value="1"/>
</dbReference>
<keyword evidence="6" id="KW-0539">Nucleus</keyword>
<evidence type="ECO:0000256" key="7">
    <source>
        <dbReference type="ARBA" id="ARBA00029873"/>
    </source>
</evidence>